<evidence type="ECO:0000313" key="1">
    <source>
        <dbReference type="EMBL" id="CCA37999.1"/>
    </source>
</evidence>
<name>F2QRH1_KOMPC</name>
<dbReference type="AlphaFoldDB" id="F2QRH1"/>
<proteinExistence type="predicted"/>
<protein>
    <submittedName>
        <fullName evidence="1">Uncharacterized protein</fullName>
    </submittedName>
</protein>
<reference key="2">
    <citation type="submission" date="2011-04" db="EMBL/GenBank/DDBJ databases">
        <title>High-quality genome sequence of Pichia pastoris CBS 7435.</title>
        <authorList>
            <person name="Kueberl A."/>
            <person name="Schneider J."/>
            <person name="Thallinger G.G."/>
            <person name="Anderl I."/>
            <person name="Wibberg D."/>
            <person name="Hajek T."/>
            <person name="Jaenicke S."/>
            <person name="Brinkrolf K."/>
            <person name="Goesmann A."/>
            <person name="Szczepanowski R."/>
            <person name="Puehler A."/>
            <person name="Schwab H."/>
            <person name="Glieder A."/>
            <person name="Pichler H."/>
        </authorList>
    </citation>
    <scope>NUCLEOTIDE SEQUENCE</scope>
    <source>
        <strain>CBS 7435</strain>
    </source>
</reference>
<dbReference type="EMBL" id="FR839629">
    <property type="protein sequence ID" value="CCA37999.1"/>
    <property type="molecule type" value="Genomic_DNA"/>
</dbReference>
<dbReference type="Proteomes" id="UP000006853">
    <property type="component" value="Chromosome 2"/>
</dbReference>
<keyword evidence="2" id="KW-1185">Reference proteome</keyword>
<organism evidence="1 2">
    <name type="scientific">Komagataella phaffii (strain ATCC 76273 / CBS 7435 / CECT 11047 / NRRL Y-11430 / Wegner 21-1)</name>
    <name type="common">Yeast</name>
    <name type="synonym">Pichia pastoris</name>
    <dbReference type="NCBI Taxonomy" id="981350"/>
    <lineage>
        <taxon>Eukaryota</taxon>
        <taxon>Fungi</taxon>
        <taxon>Dikarya</taxon>
        <taxon>Ascomycota</taxon>
        <taxon>Saccharomycotina</taxon>
        <taxon>Pichiomycetes</taxon>
        <taxon>Pichiales</taxon>
        <taxon>Pichiaceae</taxon>
        <taxon>Komagataella</taxon>
    </lineage>
</organism>
<evidence type="ECO:0000313" key="2">
    <source>
        <dbReference type="Proteomes" id="UP000006853"/>
    </source>
</evidence>
<reference evidence="1 2" key="1">
    <citation type="journal article" date="2011" name="J. Biotechnol.">
        <title>High-quality genome sequence of Pichia pastoris CBS7435.</title>
        <authorList>
            <person name="Kuberl A."/>
            <person name="Schneider J."/>
            <person name="Thallinger G.G."/>
            <person name="Anderl I."/>
            <person name="Wibberg D."/>
            <person name="Hajek T."/>
            <person name="Jaenicke S."/>
            <person name="Brinkrolf K."/>
            <person name="Goesmann A."/>
            <person name="Szczepanowski R."/>
            <person name="Puhler A."/>
            <person name="Schwab H."/>
            <person name="Glieder A."/>
            <person name="Pichler H."/>
        </authorList>
    </citation>
    <scope>NUCLEOTIDE SEQUENCE [LARGE SCALE GENOMIC DNA]</scope>
    <source>
        <strain evidence="2">ATCC 76273 / CBS 7435 / CECT 11047 / NRRL Y-11430 / Wegner 21-1</strain>
    </source>
</reference>
<reference evidence="1 2" key="3">
    <citation type="journal article" date="2016" name="FEMS Yeast Res.">
        <title>Curation of the genome annotation of Pichia pastoris (Komagataella phaffii) CBS7435 from gene level to protein function.</title>
        <authorList>
            <person name="Valli M."/>
            <person name="Tatto N.E."/>
            <person name="Peymann A."/>
            <person name="Gruber C."/>
            <person name="Landes N."/>
            <person name="Ekker H."/>
            <person name="Thallinger G.G."/>
            <person name="Mattanovich D."/>
            <person name="Gasser B."/>
            <person name="Graf A.B."/>
        </authorList>
    </citation>
    <scope>GENOME REANNOTATION</scope>
    <source>
        <strain evidence="1 2">ATCC 76273 / CBS 7435 / CECT 11047 / NRRL Y-11430 / Wegner 21-1</strain>
    </source>
</reference>
<gene>
    <name evidence="1" type="ordered locus">PP7435_Chr2-0305</name>
</gene>
<sequence length="70" mass="7928">MRLYPTASTQVRGRQPFGLFYRKLSTIRALASSTNASKKMKWSGWKPDRIPLAKNASTFLVLTFQYSTGV</sequence>
<accession>F2QRH1</accession>
<dbReference type="HOGENOM" id="CLU_2758668_0_0_1"/>